<dbReference type="EMBL" id="AE017180">
    <property type="protein sequence ID" value="AAR35705.1"/>
    <property type="molecule type" value="Genomic_DNA"/>
</dbReference>
<evidence type="ECO:0000313" key="2">
    <source>
        <dbReference type="EMBL" id="AAR35705.1"/>
    </source>
</evidence>
<proteinExistence type="predicted"/>
<organism evidence="2 3">
    <name type="scientific">Geobacter sulfurreducens (strain ATCC 51573 / DSM 12127 / PCA)</name>
    <dbReference type="NCBI Taxonomy" id="243231"/>
    <lineage>
        <taxon>Bacteria</taxon>
        <taxon>Pseudomonadati</taxon>
        <taxon>Thermodesulfobacteriota</taxon>
        <taxon>Desulfuromonadia</taxon>
        <taxon>Geobacterales</taxon>
        <taxon>Geobacteraceae</taxon>
        <taxon>Geobacter</taxon>
    </lineage>
</organism>
<dbReference type="RefSeq" id="WP_010942967.1">
    <property type="nucleotide sequence ID" value="NC_002939.5"/>
</dbReference>
<dbReference type="Pfam" id="PF11086">
    <property type="entry name" value="DUF2878"/>
    <property type="match status" value="1"/>
</dbReference>
<evidence type="ECO:0008006" key="4">
    <source>
        <dbReference type="Google" id="ProtNLM"/>
    </source>
</evidence>
<evidence type="ECO:0000256" key="1">
    <source>
        <dbReference type="SAM" id="Phobius"/>
    </source>
</evidence>
<dbReference type="PATRIC" id="fig|243231.5.peg.2362"/>
<keyword evidence="1" id="KW-0812">Transmembrane</keyword>
<reference evidence="2 3" key="2">
    <citation type="journal article" date="2012" name="BMC Genomics">
        <title>Comparative genomic analysis of Geobacter sulfurreducens KN400, a strain with enhanced capacity for extracellular electron transfer and electricity production.</title>
        <authorList>
            <person name="Butler J.E."/>
            <person name="Young N.D."/>
            <person name="Aklujkar M."/>
            <person name="Lovley D.R."/>
        </authorList>
    </citation>
    <scope>NUCLEOTIDE SEQUENCE [LARGE SCALE GENOMIC DNA]</scope>
    <source>
        <strain evidence="3">ATCC 51573 / DSM 12127 / PCA</strain>
    </source>
</reference>
<dbReference type="EnsemblBacteria" id="AAR35705">
    <property type="protein sequence ID" value="AAR35705"/>
    <property type="gene ID" value="GSU2330"/>
</dbReference>
<keyword evidence="3" id="KW-1185">Reference proteome</keyword>
<reference evidence="2 3" key="1">
    <citation type="journal article" date="2003" name="Science">
        <title>Genome of Geobacter sulfurreducens: metal reduction in subsurface environments.</title>
        <authorList>
            <person name="Methe B.A."/>
            <person name="Nelson K.E."/>
            <person name="Eisen J.A."/>
            <person name="Paulsen I.T."/>
            <person name="Nelson W."/>
            <person name="Heidelberg J.F."/>
            <person name="Wu D."/>
            <person name="Wu M."/>
            <person name="Ward N."/>
            <person name="Beanan M.J."/>
            <person name="Dodson R.J."/>
            <person name="Madupu R."/>
            <person name="Brinkac L.M."/>
            <person name="Daugherty S.C."/>
            <person name="DeBoy R.T."/>
            <person name="Durkin A.S."/>
            <person name="Gwinn M."/>
            <person name="Kolonay J.F."/>
            <person name="Sullivan S.A."/>
            <person name="Haft D.H."/>
            <person name="Selengut J."/>
            <person name="Davidsen T.M."/>
            <person name="Zafar N."/>
            <person name="White O."/>
            <person name="Tran B."/>
            <person name="Romero C."/>
            <person name="Forberger H.A."/>
            <person name="Weidman J."/>
            <person name="Khouri H."/>
            <person name="Feldblyum T.V."/>
            <person name="Utterback T.R."/>
            <person name="Van Aken S.E."/>
            <person name="Lovley D.R."/>
            <person name="Fraser C.M."/>
        </authorList>
    </citation>
    <scope>NUCLEOTIDE SEQUENCE [LARGE SCALE GENOMIC DNA]</scope>
    <source>
        <strain evidence="3">ATCC 51573 / DSM 12127 / PCA</strain>
    </source>
</reference>
<feature type="transmembrane region" description="Helical" evidence="1">
    <location>
        <begin position="5"/>
        <end position="22"/>
    </location>
</feature>
<dbReference type="HOGENOM" id="CLU_110723_1_0_7"/>
<feature type="transmembrane region" description="Helical" evidence="1">
    <location>
        <begin position="56"/>
        <end position="82"/>
    </location>
</feature>
<dbReference type="OrthoDB" id="288800at2"/>
<dbReference type="AlphaFoldDB" id="Q74AM3"/>
<sequence>MGRNLLNVALFQGAWFAAVLGAAGGRHWLGPAAVALVVAIHLALTDNRPGETKLILTAGVLGFFFDTALVAGGVFLPLAYLLPRPFSPLWMVALWFNFATTLNVSLAWLRSRYLLAALFGAVGGPLAYYSGARLGATEALPTTGAMLILAAGWGVMTPLLVGAANYFRRQP</sequence>
<feature type="transmembrane region" description="Helical" evidence="1">
    <location>
        <begin position="113"/>
        <end position="132"/>
    </location>
</feature>
<dbReference type="eggNOG" id="ENOG5032ZK4">
    <property type="taxonomic scope" value="Bacteria"/>
</dbReference>
<dbReference type="KEGG" id="gsu:GSU2330"/>
<protein>
    <recommendedName>
        <fullName evidence="4">DUF2878 domain-containing protein</fullName>
    </recommendedName>
</protein>
<keyword evidence="1" id="KW-0472">Membrane</keyword>
<dbReference type="STRING" id="243231.GSU2330"/>
<gene>
    <name evidence="2" type="ordered locus">GSU2330</name>
</gene>
<dbReference type="InParanoid" id="Q74AM3"/>
<keyword evidence="1" id="KW-1133">Transmembrane helix</keyword>
<dbReference type="Proteomes" id="UP000000577">
    <property type="component" value="Chromosome"/>
</dbReference>
<feature type="transmembrane region" description="Helical" evidence="1">
    <location>
        <begin position="28"/>
        <end position="44"/>
    </location>
</feature>
<evidence type="ECO:0000313" key="3">
    <source>
        <dbReference type="Proteomes" id="UP000000577"/>
    </source>
</evidence>
<accession>Q74AM3</accession>
<dbReference type="InterPro" id="IPR021306">
    <property type="entry name" value="DUF2878"/>
</dbReference>
<feature type="transmembrane region" description="Helical" evidence="1">
    <location>
        <begin position="144"/>
        <end position="167"/>
    </location>
</feature>
<name>Q74AM3_GEOSL</name>
<feature type="transmembrane region" description="Helical" evidence="1">
    <location>
        <begin position="88"/>
        <end position="106"/>
    </location>
</feature>